<dbReference type="OrthoDB" id="9804960at2"/>
<keyword evidence="6" id="KW-0249">Electron transport</keyword>
<dbReference type="PANTHER" id="PTHR21294:SF8">
    <property type="entry name" value="ELECTRON TRANSFER FLAVOPROTEIN SUBUNIT BETA"/>
    <property type="match status" value="1"/>
</dbReference>
<proteinExistence type="inferred from homology"/>
<keyword evidence="5" id="KW-0813">Transport</keyword>
<dbReference type="PANTHER" id="PTHR21294">
    <property type="entry name" value="ELECTRON TRANSFER FLAVOPROTEIN BETA-SUBUNIT"/>
    <property type="match status" value="1"/>
</dbReference>
<gene>
    <name evidence="9" type="ORF">EUA98_16440</name>
</gene>
<accession>A0A4Q5MWE3</accession>
<dbReference type="CDD" id="cd01714">
    <property type="entry name" value="ETF_beta"/>
    <property type="match status" value="1"/>
</dbReference>
<sequence>MRIVVLVKYVPDALERGFALDLAVDREVEGVLCELDEYALEVARRAREQHGGEVVALTMGPPDADEAARRALQLGADRAVHVEDPALHGSDALATSRVLAAAVQAIGAVDLVVTGTSSTDAGTSLVPAMVAARLRLPVLLSAARVEVEERTVRIRRDTDDETLVLVGELPAVVSVSDRSDPALYPTARVAMAARRKSVETWSLTTLGIDPAVVGAAGSGTAVRSVTAVPARAAGRILHDDGHAGEHLAAFLAELELAP</sequence>
<dbReference type="InterPro" id="IPR014730">
    <property type="entry name" value="ETF_a/b_N"/>
</dbReference>
<dbReference type="AlphaFoldDB" id="A0A4Q5MWE3"/>
<dbReference type="InterPro" id="IPR014729">
    <property type="entry name" value="Rossmann-like_a/b/a_fold"/>
</dbReference>
<evidence type="ECO:0000313" key="9">
    <source>
        <dbReference type="EMBL" id="RYV49890.1"/>
    </source>
</evidence>
<feature type="domain" description="Electron transfer flavoprotein alpha/beta-subunit N-terminal" evidence="8">
    <location>
        <begin position="21"/>
        <end position="210"/>
    </location>
</feature>
<reference evidence="9 10" key="1">
    <citation type="submission" date="2019-01" db="EMBL/GenBank/DDBJ databases">
        <title>Novel species of Cellulomonas.</title>
        <authorList>
            <person name="Liu Q."/>
            <person name="Xin Y.-H."/>
        </authorList>
    </citation>
    <scope>NUCLEOTIDE SEQUENCE [LARGE SCALE GENOMIC DNA]</scope>
    <source>
        <strain evidence="9 10">HLT2-17</strain>
    </source>
</reference>
<comment type="function">
    <text evidence="7">The electron transfer flavoprotein serves as a specific electron acceptor for other dehydrogenases. It transfers the electrons to the main respiratory chain via ETF-ubiquinone oxidoreductase (ETF dehydrogenase).</text>
</comment>
<evidence type="ECO:0000259" key="8">
    <source>
        <dbReference type="SMART" id="SM00893"/>
    </source>
</evidence>
<dbReference type="InterPro" id="IPR033948">
    <property type="entry name" value="ETF_beta_N"/>
</dbReference>
<comment type="cofactor">
    <cofactor evidence="1">
        <name>FAD</name>
        <dbReference type="ChEBI" id="CHEBI:57692"/>
    </cofactor>
</comment>
<evidence type="ECO:0000313" key="10">
    <source>
        <dbReference type="Proteomes" id="UP000293764"/>
    </source>
</evidence>
<dbReference type="EMBL" id="SDWW01000048">
    <property type="protein sequence ID" value="RYV49890.1"/>
    <property type="molecule type" value="Genomic_DNA"/>
</dbReference>
<evidence type="ECO:0000256" key="3">
    <source>
        <dbReference type="ARBA" id="ARBA00011355"/>
    </source>
</evidence>
<dbReference type="InterPro" id="IPR012255">
    <property type="entry name" value="ETF_b"/>
</dbReference>
<dbReference type="PIRSF" id="PIRSF000090">
    <property type="entry name" value="Beta-ETF"/>
    <property type="match status" value="1"/>
</dbReference>
<evidence type="ECO:0000256" key="1">
    <source>
        <dbReference type="ARBA" id="ARBA00001974"/>
    </source>
</evidence>
<evidence type="ECO:0000256" key="7">
    <source>
        <dbReference type="ARBA" id="ARBA00025649"/>
    </source>
</evidence>
<evidence type="ECO:0000256" key="6">
    <source>
        <dbReference type="ARBA" id="ARBA00022982"/>
    </source>
</evidence>
<keyword evidence="10" id="KW-1185">Reference proteome</keyword>
<dbReference type="GO" id="GO:0005829">
    <property type="term" value="C:cytosol"/>
    <property type="evidence" value="ECO:0007669"/>
    <property type="project" value="TreeGrafter"/>
</dbReference>
<name>A0A4Q5MWE3_9MICO</name>
<dbReference type="SUPFAM" id="SSF52402">
    <property type="entry name" value="Adenine nucleotide alpha hydrolases-like"/>
    <property type="match status" value="1"/>
</dbReference>
<evidence type="ECO:0000256" key="2">
    <source>
        <dbReference type="ARBA" id="ARBA00007557"/>
    </source>
</evidence>
<evidence type="ECO:0000256" key="5">
    <source>
        <dbReference type="ARBA" id="ARBA00022448"/>
    </source>
</evidence>
<dbReference type="Pfam" id="PF01012">
    <property type="entry name" value="ETF"/>
    <property type="match status" value="1"/>
</dbReference>
<dbReference type="SMART" id="SM00893">
    <property type="entry name" value="ETF"/>
    <property type="match status" value="1"/>
</dbReference>
<comment type="subunit">
    <text evidence="3">Heterodimer of an alpha and a beta subunit.</text>
</comment>
<dbReference type="Proteomes" id="UP000293764">
    <property type="component" value="Unassembled WGS sequence"/>
</dbReference>
<comment type="similarity">
    <text evidence="2">Belongs to the ETF beta-subunit/FixA family.</text>
</comment>
<evidence type="ECO:0000256" key="4">
    <source>
        <dbReference type="ARBA" id="ARBA00016797"/>
    </source>
</evidence>
<organism evidence="9 10">
    <name type="scientific">Pengzhenrongella frigida</name>
    <dbReference type="NCBI Taxonomy" id="1259133"/>
    <lineage>
        <taxon>Bacteria</taxon>
        <taxon>Bacillati</taxon>
        <taxon>Actinomycetota</taxon>
        <taxon>Actinomycetes</taxon>
        <taxon>Micrococcales</taxon>
        <taxon>Pengzhenrongella</taxon>
    </lineage>
</organism>
<dbReference type="Gene3D" id="3.40.50.620">
    <property type="entry name" value="HUPs"/>
    <property type="match status" value="1"/>
</dbReference>
<comment type="caution">
    <text evidence="9">The sequence shown here is derived from an EMBL/GenBank/DDBJ whole genome shotgun (WGS) entry which is preliminary data.</text>
</comment>
<protein>
    <recommendedName>
        <fullName evidence="4">Electron transfer flavoprotein subunit beta</fullName>
    </recommendedName>
</protein>
<dbReference type="GO" id="GO:0009055">
    <property type="term" value="F:electron transfer activity"/>
    <property type="evidence" value="ECO:0007669"/>
    <property type="project" value="InterPro"/>
</dbReference>
<dbReference type="RefSeq" id="WP_130103778.1">
    <property type="nucleotide sequence ID" value="NZ_SDWW01000048.1"/>
</dbReference>